<accession>A0A812N8Q1</accession>
<sequence length="885" mass="98878">MGYTDHAALFITFDWEQNWNSFKWSFPYDLDSVPGLLQRCAKSQMAPLFPVDAANDCDTNLQAWVLSFESLAETVHEANAGCPLAKPFFGRLKGKRVKVKPSRLTLSSDGDEMVQRQALTYRSQCLRWVRELHHELLKHGSGWGQAHNLWRKILKCKGFDGSFAQWILDNEVASMVPVRVPSVTWLSMVSERLRDEERLWFQAIRLQSINCYKQNMAEDFRKGGRRHAAAVKGGSTAPLHSLAVFRPVEVQRVRVNKGSPARLILKSPVAVAPGDALKLGKTMCQIQACTPEVITLDAPMKHDMYKGAAALVSWSTEPAVVQEQVQTFWKQFWFPEQQPDLQFVQDNIQHMPALAPFDAAISFQPRITSPFAAITYGPFGCVESAFMGPGVAVLVVCIVCFLILAKVDNPMVPADGRPITVLPTLYRLWAKIQTKKVLQSILPWLPQELYGSVPGKSAQEMTLDLQASIEYAVATGSTLTGLSLDLSKAYNTIDRNVLQILARRVGWPNNLICSYMGFLNGLQRHFMAGGSLSESMGSSTGVPEGCPLAVTSMMLVTWLVTSVTKAKTGVVVHSYVDNWSLQHSQLDRPLMEQSKWQSRPTNLLCGFHLRKPTLMPLWQRTADASGAQKRQPSAATIQARTRTNEPKLQRLQSATWPLYRKVSTLMRVVVPSWLFGCEFTSMSKSAFKQLRGRMNTTLWGKHSNRDHFLAPLAAAPLEYEPFLWVLQQRVRTLRKFWFWWPAKAGLCWDTAVALPAAKALGPFSYFKQQVGVLQWSMVPDGYLLTAQGKMHILFSDPLKLLAEARQQWIQAVVMPQARAREVPIPASLDVDEIRSALKTSGTYNVVAANVPAGSAATAFPSTIDVDVPRHWAMFLGEGVGTTFAW</sequence>
<organism evidence="2 3">
    <name type="scientific">Symbiodinium natans</name>
    <dbReference type="NCBI Taxonomy" id="878477"/>
    <lineage>
        <taxon>Eukaryota</taxon>
        <taxon>Sar</taxon>
        <taxon>Alveolata</taxon>
        <taxon>Dinophyceae</taxon>
        <taxon>Suessiales</taxon>
        <taxon>Symbiodiniaceae</taxon>
        <taxon>Symbiodinium</taxon>
    </lineage>
</organism>
<dbReference type="Pfam" id="PF00078">
    <property type="entry name" value="RVT_1"/>
    <property type="match status" value="1"/>
</dbReference>
<dbReference type="EMBL" id="CAJNDS010002077">
    <property type="protein sequence ID" value="CAE7308202.1"/>
    <property type="molecule type" value="Genomic_DNA"/>
</dbReference>
<dbReference type="AlphaFoldDB" id="A0A812N8Q1"/>
<dbReference type="Proteomes" id="UP000604046">
    <property type="component" value="Unassembled WGS sequence"/>
</dbReference>
<evidence type="ECO:0000259" key="1">
    <source>
        <dbReference type="Pfam" id="PF00078"/>
    </source>
</evidence>
<comment type="caution">
    <text evidence="2">The sequence shown here is derived from an EMBL/GenBank/DDBJ whole genome shotgun (WGS) entry which is preliminary data.</text>
</comment>
<proteinExistence type="predicted"/>
<dbReference type="OrthoDB" id="414730at2759"/>
<name>A0A812N8Q1_9DINO</name>
<gene>
    <name evidence="2" type="ORF">SNAT2548_LOCUS16187</name>
</gene>
<dbReference type="InterPro" id="IPR000477">
    <property type="entry name" value="RT_dom"/>
</dbReference>
<evidence type="ECO:0000313" key="2">
    <source>
        <dbReference type="EMBL" id="CAE7308202.1"/>
    </source>
</evidence>
<protein>
    <recommendedName>
        <fullName evidence="1">Reverse transcriptase domain-containing protein</fullName>
    </recommendedName>
</protein>
<feature type="domain" description="Reverse transcriptase" evidence="1">
    <location>
        <begin position="415"/>
        <end position="581"/>
    </location>
</feature>
<evidence type="ECO:0000313" key="3">
    <source>
        <dbReference type="Proteomes" id="UP000604046"/>
    </source>
</evidence>
<keyword evidence="3" id="KW-1185">Reference proteome</keyword>
<reference evidence="2" key="1">
    <citation type="submission" date="2021-02" db="EMBL/GenBank/DDBJ databases">
        <authorList>
            <person name="Dougan E. K."/>
            <person name="Rhodes N."/>
            <person name="Thang M."/>
            <person name="Chan C."/>
        </authorList>
    </citation>
    <scope>NUCLEOTIDE SEQUENCE</scope>
</reference>